<name>A0ACA9NG83_9GLOM</name>
<organism evidence="1 2">
    <name type="scientific">Racocetra persica</name>
    <dbReference type="NCBI Taxonomy" id="160502"/>
    <lineage>
        <taxon>Eukaryota</taxon>
        <taxon>Fungi</taxon>
        <taxon>Fungi incertae sedis</taxon>
        <taxon>Mucoromycota</taxon>
        <taxon>Glomeromycotina</taxon>
        <taxon>Glomeromycetes</taxon>
        <taxon>Diversisporales</taxon>
        <taxon>Gigasporaceae</taxon>
        <taxon>Racocetra</taxon>
    </lineage>
</organism>
<gene>
    <name evidence="1" type="ORF">RPERSI_LOCUS7512</name>
</gene>
<keyword evidence="2" id="KW-1185">Reference proteome</keyword>
<feature type="non-terminal residue" evidence="1">
    <location>
        <position position="248"/>
    </location>
</feature>
<dbReference type="EMBL" id="CAJVQC010012769">
    <property type="protein sequence ID" value="CAG8641750.1"/>
    <property type="molecule type" value="Genomic_DNA"/>
</dbReference>
<reference evidence="1" key="1">
    <citation type="submission" date="2021-06" db="EMBL/GenBank/DDBJ databases">
        <authorList>
            <person name="Kallberg Y."/>
            <person name="Tangrot J."/>
            <person name="Rosling A."/>
        </authorList>
    </citation>
    <scope>NUCLEOTIDE SEQUENCE</scope>
    <source>
        <strain evidence="1">MA461A</strain>
    </source>
</reference>
<accession>A0ACA9NG83</accession>
<protein>
    <submittedName>
        <fullName evidence="1">10628_t:CDS:1</fullName>
    </submittedName>
</protein>
<dbReference type="Proteomes" id="UP000789920">
    <property type="component" value="Unassembled WGS sequence"/>
</dbReference>
<proteinExistence type="predicted"/>
<comment type="caution">
    <text evidence="1">The sequence shown here is derived from an EMBL/GenBank/DDBJ whole genome shotgun (WGS) entry which is preliminary data.</text>
</comment>
<sequence length="248" mass="29177">MKDDFFLDDSVWKHFFQKLTEETDNFEYFVQKIAGVFCLSADEVKVYQSNNHTDIIVKHIDSKQEKHFINLIYDNNVEISVNFGFLLRKDFCPDKKISNWAKDHTFESDLRKLFNQNRIIAHIIQVTEGDGGLDLLLSYQGNQICVQCKDRENALTLSILKKFESTMTHFKNSLEILVYNSKTMKNEKYLTKQAKLWLDNSLQQIIVCDEEQVVNRIINFFKNNEESELILTDFQAEKFFLNGIDSEN</sequence>
<evidence type="ECO:0000313" key="2">
    <source>
        <dbReference type="Proteomes" id="UP000789920"/>
    </source>
</evidence>
<evidence type="ECO:0000313" key="1">
    <source>
        <dbReference type="EMBL" id="CAG8641750.1"/>
    </source>
</evidence>